<dbReference type="PROSITE" id="PS50932">
    <property type="entry name" value="HTH_LACI_2"/>
    <property type="match status" value="1"/>
</dbReference>
<dbReference type="EMBL" id="FWXV01000013">
    <property type="protein sequence ID" value="SMD26193.1"/>
    <property type="molecule type" value="Genomic_DNA"/>
</dbReference>
<protein>
    <submittedName>
        <fullName evidence="5">Transcriptional regulator, LacI family</fullName>
    </submittedName>
</protein>
<keyword evidence="1" id="KW-0805">Transcription regulation</keyword>
<evidence type="ECO:0000259" key="4">
    <source>
        <dbReference type="PROSITE" id="PS50932"/>
    </source>
</evidence>
<keyword evidence="2" id="KW-0238">DNA-binding</keyword>
<dbReference type="CDD" id="cd06267">
    <property type="entry name" value="PBP1_LacI_sugar_binding-like"/>
    <property type="match status" value="1"/>
</dbReference>
<gene>
    <name evidence="5" type="ORF">SAMN05661093_09773</name>
</gene>
<evidence type="ECO:0000256" key="3">
    <source>
        <dbReference type="ARBA" id="ARBA00023163"/>
    </source>
</evidence>
<dbReference type="SMART" id="SM00354">
    <property type="entry name" value="HTH_LACI"/>
    <property type="match status" value="1"/>
</dbReference>
<dbReference type="InterPro" id="IPR010982">
    <property type="entry name" value="Lambda_DNA-bd_dom_sf"/>
</dbReference>
<dbReference type="CDD" id="cd01392">
    <property type="entry name" value="HTH_LacI"/>
    <property type="match status" value="1"/>
</dbReference>
<dbReference type="PANTHER" id="PTHR30146">
    <property type="entry name" value="LACI-RELATED TRANSCRIPTIONAL REPRESSOR"/>
    <property type="match status" value="1"/>
</dbReference>
<reference evidence="5 6" key="1">
    <citation type="submission" date="2017-04" db="EMBL/GenBank/DDBJ databases">
        <authorList>
            <person name="Afonso C.L."/>
            <person name="Miller P.J."/>
            <person name="Scott M.A."/>
            <person name="Spackman E."/>
            <person name="Goraichik I."/>
            <person name="Dimitrov K.M."/>
            <person name="Suarez D.L."/>
            <person name="Swayne D.E."/>
        </authorList>
    </citation>
    <scope>NUCLEOTIDE SEQUENCE [LARGE SCALE GENOMIC DNA]</scope>
    <source>
        <strain evidence="5 6">DSM 43828</strain>
    </source>
</reference>
<dbReference type="Pfam" id="PF00356">
    <property type="entry name" value="LacI"/>
    <property type="match status" value="1"/>
</dbReference>
<evidence type="ECO:0000313" key="6">
    <source>
        <dbReference type="Proteomes" id="UP000192674"/>
    </source>
</evidence>
<dbReference type="GO" id="GO:0003700">
    <property type="term" value="F:DNA-binding transcription factor activity"/>
    <property type="evidence" value="ECO:0007669"/>
    <property type="project" value="TreeGrafter"/>
</dbReference>
<dbReference type="GO" id="GO:0000976">
    <property type="term" value="F:transcription cis-regulatory region binding"/>
    <property type="evidence" value="ECO:0007669"/>
    <property type="project" value="TreeGrafter"/>
</dbReference>
<name>A0A1W2FWD4_KIBAR</name>
<evidence type="ECO:0000313" key="5">
    <source>
        <dbReference type="EMBL" id="SMD26193.1"/>
    </source>
</evidence>
<dbReference type="SUPFAM" id="SSF47413">
    <property type="entry name" value="lambda repressor-like DNA-binding domains"/>
    <property type="match status" value="1"/>
</dbReference>
<dbReference type="InterPro" id="IPR028082">
    <property type="entry name" value="Peripla_BP_I"/>
</dbReference>
<dbReference type="InterPro" id="IPR046335">
    <property type="entry name" value="LacI/GalR-like_sensor"/>
</dbReference>
<dbReference type="InterPro" id="IPR000843">
    <property type="entry name" value="HTH_LacI"/>
</dbReference>
<dbReference type="Gene3D" id="1.10.260.40">
    <property type="entry name" value="lambda repressor-like DNA-binding domains"/>
    <property type="match status" value="1"/>
</dbReference>
<feature type="domain" description="HTH lacI-type" evidence="4">
    <location>
        <begin position="20"/>
        <end position="76"/>
    </location>
</feature>
<dbReference type="Gene3D" id="3.40.50.2300">
    <property type="match status" value="2"/>
</dbReference>
<sequence length="347" mass="37178">MIAIGDGVVTARVAAVEKPPTIKDVANLAKVHAATASRALNPQTRGKVSTRTANRVMDAAKTLGYAPNSAARMLRTKTSSVAGVIIPDLRNPVFPPIVRGIEDGLREAGYMALMGNTDGDDERERELLLAMRGRQTDGFILATGRRNDPSPADQVPTVLVNRRTDAGDIPSVTNDNNAGVYSAVQLLASLGHTRIGHVAGPQELSTGWERYRAFVDAMAAHGLEVDPGRVTFSTAFTEEAGYRAAVDLQRDVTAIIAGNDLIALGCYSALDERGLSCPDDVSVVGFNDMPFADKQRPGLTTVRIPHYDMGLEAARLLLERIANPTTPPKRVILPVELIRRGSVAPLR</sequence>
<accession>A0A1W2FWD4</accession>
<evidence type="ECO:0000256" key="2">
    <source>
        <dbReference type="ARBA" id="ARBA00023125"/>
    </source>
</evidence>
<dbReference type="Proteomes" id="UP000192674">
    <property type="component" value="Unassembled WGS sequence"/>
</dbReference>
<evidence type="ECO:0000256" key="1">
    <source>
        <dbReference type="ARBA" id="ARBA00023015"/>
    </source>
</evidence>
<dbReference type="Pfam" id="PF13377">
    <property type="entry name" value="Peripla_BP_3"/>
    <property type="match status" value="1"/>
</dbReference>
<proteinExistence type="predicted"/>
<dbReference type="AlphaFoldDB" id="A0A1W2FWD4"/>
<keyword evidence="6" id="KW-1185">Reference proteome</keyword>
<dbReference type="PANTHER" id="PTHR30146:SF109">
    <property type="entry name" value="HTH-TYPE TRANSCRIPTIONAL REGULATOR GALS"/>
    <property type="match status" value="1"/>
</dbReference>
<dbReference type="SUPFAM" id="SSF53822">
    <property type="entry name" value="Periplasmic binding protein-like I"/>
    <property type="match status" value="1"/>
</dbReference>
<keyword evidence="3" id="KW-0804">Transcription</keyword>
<organism evidence="5 6">
    <name type="scientific">Kibdelosporangium aridum</name>
    <dbReference type="NCBI Taxonomy" id="2030"/>
    <lineage>
        <taxon>Bacteria</taxon>
        <taxon>Bacillati</taxon>
        <taxon>Actinomycetota</taxon>
        <taxon>Actinomycetes</taxon>
        <taxon>Pseudonocardiales</taxon>
        <taxon>Pseudonocardiaceae</taxon>
        <taxon>Kibdelosporangium</taxon>
    </lineage>
</organism>